<organism evidence="2 3">
    <name type="scientific">Dentiscutata erythropus</name>
    <dbReference type="NCBI Taxonomy" id="1348616"/>
    <lineage>
        <taxon>Eukaryota</taxon>
        <taxon>Fungi</taxon>
        <taxon>Fungi incertae sedis</taxon>
        <taxon>Mucoromycota</taxon>
        <taxon>Glomeromycotina</taxon>
        <taxon>Glomeromycetes</taxon>
        <taxon>Diversisporales</taxon>
        <taxon>Gigasporaceae</taxon>
        <taxon>Dentiscutata</taxon>
    </lineage>
</organism>
<gene>
    <name evidence="2" type="ORF">DERYTH_LOCUS13418</name>
</gene>
<dbReference type="EMBL" id="CAJVPY010009407">
    <property type="protein sequence ID" value="CAG8708376.1"/>
    <property type="molecule type" value="Genomic_DNA"/>
</dbReference>
<name>A0A9N9HVN5_9GLOM</name>
<comment type="caution">
    <text evidence="2">The sequence shown here is derived from an EMBL/GenBank/DDBJ whole genome shotgun (WGS) entry which is preliminary data.</text>
</comment>
<keyword evidence="1" id="KW-0472">Membrane</keyword>
<keyword evidence="1" id="KW-0812">Transmembrane</keyword>
<keyword evidence="1" id="KW-1133">Transmembrane helix</keyword>
<reference evidence="2" key="1">
    <citation type="submission" date="2021-06" db="EMBL/GenBank/DDBJ databases">
        <authorList>
            <person name="Kallberg Y."/>
            <person name="Tangrot J."/>
            <person name="Rosling A."/>
        </authorList>
    </citation>
    <scope>NUCLEOTIDE SEQUENCE</scope>
    <source>
        <strain evidence="2">MA453B</strain>
    </source>
</reference>
<dbReference type="Proteomes" id="UP000789405">
    <property type="component" value="Unassembled WGS sequence"/>
</dbReference>
<sequence>MSNKSTTKFRLMAISCISHEDMIPKKEHQIDSYKGQGFTFIFSISKDNSVKNKELTIKHDPTILAYFLEYYSNNTINNIGWMNTVVEIIPDLYRIRDYAPYAQKLFHHPCFCIKQLDLDYFEFFEISPNTNGLLKITIPITQFIPQDFKFIFKFTGYHKISNVRMIPLVDFMTSRKSLPKSKGIFTNFLKSLFLIDRIYLYSSYNIGNDSPFIQFIESNEQNIYDENPSIEAAIFNFIDLLAYFLPLFILTYILTYYYSIVVGEAFSDVFANSKRAIYRFQSEMIREYAIHKNLPTYIDGIDSKFKDRFRAKYIYFYDDYSITKAWKEDSDRLKIEPYPKITIDSISIKEIEEIRSYLFIYNTFILN</sequence>
<evidence type="ECO:0000256" key="1">
    <source>
        <dbReference type="SAM" id="Phobius"/>
    </source>
</evidence>
<feature type="transmembrane region" description="Helical" evidence="1">
    <location>
        <begin position="240"/>
        <end position="258"/>
    </location>
</feature>
<keyword evidence="3" id="KW-1185">Reference proteome</keyword>
<dbReference type="OrthoDB" id="2449987at2759"/>
<protein>
    <submittedName>
        <fullName evidence="2">23146_t:CDS:1</fullName>
    </submittedName>
</protein>
<evidence type="ECO:0000313" key="3">
    <source>
        <dbReference type="Proteomes" id="UP000789405"/>
    </source>
</evidence>
<accession>A0A9N9HVN5</accession>
<evidence type="ECO:0000313" key="2">
    <source>
        <dbReference type="EMBL" id="CAG8708376.1"/>
    </source>
</evidence>
<dbReference type="AlphaFoldDB" id="A0A9N9HVN5"/>
<proteinExistence type="predicted"/>